<feature type="region of interest" description="Disordered" evidence="4">
    <location>
        <begin position="1006"/>
        <end position="1074"/>
    </location>
</feature>
<feature type="compositionally biased region" description="Low complexity" evidence="4">
    <location>
        <begin position="1023"/>
        <end position="1035"/>
    </location>
</feature>
<feature type="region of interest" description="Disordered" evidence="4">
    <location>
        <begin position="215"/>
        <end position="283"/>
    </location>
</feature>
<dbReference type="EMBL" id="JANBPT010000034">
    <property type="protein sequence ID" value="KAJ1929466.1"/>
    <property type="molecule type" value="Genomic_DNA"/>
</dbReference>
<dbReference type="Proteomes" id="UP001150569">
    <property type="component" value="Unassembled WGS sequence"/>
</dbReference>
<feature type="region of interest" description="Disordered" evidence="4">
    <location>
        <begin position="413"/>
        <end position="435"/>
    </location>
</feature>
<accession>A0A9W8AHJ6</accession>
<dbReference type="OrthoDB" id="10340976at2759"/>
<proteinExistence type="predicted"/>
<feature type="compositionally biased region" description="Polar residues" evidence="4">
    <location>
        <begin position="795"/>
        <end position="816"/>
    </location>
</feature>
<keyword evidence="2" id="KW-0963">Cytoplasm</keyword>
<evidence type="ECO:0000313" key="7">
    <source>
        <dbReference type="Proteomes" id="UP001150569"/>
    </source>
</evidence>
<comment type="caution">
    <text evidence="6">The sequence shown here is derived from an EMBL/GenBank/DDBJ whole genome shotgun (WGS) entry which is preliminary data.</text>
</comment>
<evidence type="ECO:0000259" key="5">
    <source>
        <dbReference type="Pfam" id="PF06657"/>
    </source>
</evidence>
<comment type="subcellular location">
    <subcellularLocation>
        <location evidence="1">Cytoplasm</location>
    </subcellularLocation>
</comment>
<feature type="compositionally biased region" description="Low complexity" evidence="4">
    <location>
        <begin position="1241"/>
        <end position="1257"/>
    </location>
</feature>
<feature type="compositionally biased region" description="Basic and acidic residues" evidence="4">
    <location>
        <begin position="650"/>
        <end position="661"/>
    </location>
</feature>
<gene>
    <name evidence="6" type="ORF">IWQ60_001147</name>
</gene>
<feature type="compositionally biased region" description="Polar residues" evidence="4">
    <location>
        <begin position="237"/>
        <end position="263"/>
    </location>
</feature>
<feature type="region of interest" description="Disordered" evidence="4">
    <location>
        <begin position="1355"/>
        <end position="1404"/>
    </location>
</feature>
<feature type="region of interest" description="Disordered" evidence="4">
    <location>
        <begin position="755"/>
        <end position="857"/>
    </location>
</feature>
<feature type="region of interest" description="Disordered" evidence="4">
    <location>
        <begin position="1146"/>
        <end position="1171"/>
    </location>
</feature>
<feature type="compositionally biased region" description="Low complexity" evidence="4">
    <location>
        <begin position="766"/>
        <end position="787"/>
    </location>
</feature>
<feature type="compositionally biased region" description="Low complexity" evidence="4">
    <location>
        <begin position="1722"/>
        <end position="1731"/>
    </location>
</feature>
<dbReference type="GO" id="GO:0005737">
    <property type="term" value="C:cytoplasm"/>
    <property type="evidence" value="ECO:0007669"/>
    <property type="project" value="UniProtKB-SubCell"/>
</dbReference>
<feature type="compositionally biased region" description="Polar residues" evidence="4">
    <location>
        <begin position="35"/>
        <end position="54"/>
    </location>
</feature>
<feature type="compositionally biased region" description="Polar residues" evidence="4">
    <location>
        <begin position="1038"/>
        <end position="1063"/>
    </location>
</feature>
<feature type="compositionally biased region" description="Low complexity" evidence="4">
    <location>
        <begin position="1520"/>
        <end position="1531"/>
    </location>
</feature>
<feature type="region of interest" description="Disordered" evidence="4">
    <location>
        <begin position="1232"/>
        <end position="1327"/>
    </location>
</feature>
<feature type="compositionally biased region" description="Low complexity" evidence="4">
    <location>
        <begin position="528"/>
        <end position="547"/>
    </location>
</feature>
<feature type="region of interest" description="Disordered" evidence="4">
    <location>
        <begin position="339"/>
        <end position="374"/>
    </location>
</feature>
<feature type="region of interest" description="Disordered" evidence="4">
    <location>
        <begin position="174"/>
        <end position="200"/>
    </location>
</feature>
<feature type="compositionally biased region" description="Basic and acidic residues" evidence="4">
    <location>
        <begin position="511"/>
        <end position="522"/>
    </location>
</feature>
<feature type="region of interest" description="Disordered" evidence="4">
    <location>
        <begin position="1828"/>
        <end position="1862"/>
    </location>
</feature>
<feature type="region of interest" description="Disordered" evidence="4">
    <location>
        <begin position="1661"/>
        <end position="1731"/>
    </location>
</feature>
<feature type="region of interest" description="Disordered" evidence="4">
    <location>
        <begin position="1480"/>
        <end position="1531"/>
    </location>
</feature>
<feature type="domain" description="Cep57 centrosome microtubule-binding" evidence="5">
    <location>
        <begin position="1865"/>
        <end position="1935"/>
    </location>
</feature>
<reference evidence="6" key="1">
    <citation type="submission" date="2022-07" db="EMBL/GenBank/DDBJ databases">
        <title>Phylogenomic reconstructions and comparative analyses of Kickxellomycotina fungi.</title>
        <authorList>
            <person name="Reynolds N.K."/>
            <person name="Stajich J.E."/>
            <person name="Barry K."/>
            <person name="Grigoriev I.V."/>
            <person name="Crous P."/>
            <person name="Smith M.E."/>
        </authorList>
    </citation>
    <scope>NUCLEOTIDE SEQUENCE</scope>
    <source>
        <strain evidence="6">RSA 861</strain>
    </source>
</reference>
<feature type="compositionally biased region" description="Low complexity" evidence="4">
    <location>
        <begin position="1318"/>
        <end position="1327"/>
    </location>
</feature>
<feature type="compositionally biased region" description="Basic and acidic residues" evidence="4">
    <location>
        <begin position="1361"/>
        <end position="1371"/>
    </location>
</feature>
<dbReference type="InterPro" id="IPR024957">
    <property type="entry name" value="Cep57_MT-bd_dom"/>
</dbReference>
<dbReference type="Pfam" id="PF06657">
    <property type="entry name" value="Cep57_MT_bd"/>
    <property type="match status" value="1"/>
</dbReference>
<feature type="region of interest" description="Disordered" evidence="4">
    <location>
        <begin position="101"/>
        <end position="155"/>
    </location>
</feature>
<feature type="compositionally biased region" description="Low complexity" evidence="4">
    <location>
        <begin position="1501"/>
        <end position="1510"/>
    </location>
</feature>
<feature type="region of interest" description="Disordered" evidence="4">
    <location>
        <begin position="297"/>
        <end position="321"/>
    </location>
</feature>
<feature type="coiled-coil region" evidence="3">
    <location>
        <begin position="1088"/>
        <end position="1122"/>
    </location>
</feature>
<feature type="compositionally biased region" description="Low complexity" evidence="4">
    <location>
        <begin position="2026"/>
        <end position="2048"/>
    </location>
</feature>
<feature type="region of interest" description="Disordered" evidence="4">
    <location>
        <begin position="2026"/>
        <end position="2077"/>
    </location>
</feature>
<evidence type="ECO:0000256" key="3">
    <source>
        <dbReference type="SAM" id="Coils"/>
    </source>
</evidence>
<keyword evidence="3" id="KW-0175">Coiled coil</keyword>
<protein>
    <recommendedName>
        <fullName evidence="5">Cep57 centrosome microtubule-binding domain-containing protein</fullName>
    </recommendedName>
</protein>
<feature type="compositionally biased region" description="Basic residues" evidence="4">
    <location>
        <begin position="1372"/>
        <end position="1381"/>
    </location>
</feature>
<feature type="compositionally biased region" description="Basic and acidic residues" evidence="4">
    <location>
        <begin position="1263"/>
        <end position="1279"/>
    </location>
</feature>
<feature type="compositionally biased region" description="Low complexity" evidence="4">
    <location>
        <begin position="821"/>
        <end position="835"/>
    </location>
</feature>
<evidence type="ECO:0000256" key="4">
    <source>
        <dbReference type="SAM" id="MobiDB-lite"/>
    </source>
</evidence>
<feature type="region of interest" description="Disordered" evidence="4">
    <location>
        <begin position="1585"/>
        <end position="1649"/>
    </location>
</feature>
<evidence type="ECO:0000313" key="6">
    <source>
        <dbReference type="EMBL" id="KAJ1929466.1"/>
    </source>
</evidence>
<keyword evidence="7" id="KW-1185">Reference proteome</keyword>
<feature type="compositionally biased region" description="Polar residues" evidence="4">
    <location>
        <begin position="1623"/>
        <end position="1638"/>
    </location>
</feature>
<sequence>MAALSKTIDTLERNGKRLLADFDEVMAQAPHGHETTNSLPSFYHSSRDASSSHPNLAPAFSHAGRPRPNNADDDDQDELEALRQCDQRIDDALDASLERWSEPSGADFGDGLPSAPVTITDQHRPQPQQQRASLNSSSISFTPSGDDNDNHHQLPGQFRVQSTTDVLRSLEADEAEDFDDNLPSTISALTPSARTHPDRHNWDTAAVAPNFQPSKEFPHQLWTSPLTPNHPGHRDQSASTFSFLTHSSRPTTGPRTQIRQSPSLALGNTEADSENEDPLSGGMLSAERLPLRRPTVSVSKNVSAAPDSPLAHLPSADRPPAQTPILEKFEKWRLQKVQADRTPLPPTADSSVSFSSPKGDRPSDSPPPRSFAPTIPSVASFALASPELHRRHLSPRLATDSDMLPDSLRSATKAELRSLSSMEDRNSEDESLDHDHAMQRFDRLVDRPSSALPRTASSPIASTASVLIINTSTPKPDRGLTVPSSPATSVGMANPRSQNQTPTPLSPVLDEYGRPDPFRHGVDFSADPTLTGPTTPAARPTVPRPVLSPMSQDYLPRLRSPGPSGYRPRFASGTGANNALPGYSPGARGQFLRPQVRGTPHPLQNQNFLSSNSFSSVTSSAITFPEPSAEQGLRTRSGLGRPPVGPDSVARPEHPEEKEADSAASPVDTVAPVVEPSRHQALPPPPSIAAGVGPSGARSTVNEPIDDPHNITMSTQDAGDRVPSPDFLTQPADPEASSSLHRTYSAFSQKLLESRLSGRQGPSDTSRLSSASSLESLPALSKAAAAGRLREKRPASQTAAVQPSRTVVTRLQSQAGETLERSVSSPPRLPRSQPSDLAQPARDNSLLSDRSAGGGNDEERLTALVDRVAAEEQAHRPASHFQFNWDRPFRAGTEDPDQLLSTPSKVLQMCAARPEAVTAAATFPPTSTRASAATETTTTAEPIPVPIPLATDVARTPYRPDHRTQSRTPLSLASSILILPDIYDPDRLATPKFANQNGHYYLDQATPQPAARRVPSQTLQNTLRRGPLRNPRLPGSDLSVTGSPRNLAKQSAVTPQKPTQSAPQPGPMHRTLTGVPIEPQSEQLMRVLAQLQEHYATWSHEKEELMRTIADLQRQLAGAISNRNYTPTPRTVPHHTVAAQTSLAGTSIGGVRSPSARATPPRDAPPVFNDEHDATDLTWYLPDQPLDPPPAPETQQLIDELNRNLRREGALDANIEGMVAYIRDLTHQLAAPPAEAHGTTASTSEALPSPLASPASSIMSDRQSLDARPEHPYRERLVLRETATSARSTPAAPTRRTQLVDKLSSPFPAPPADPILRATPPTADPLPAATTVNEAAVAQMLEEFRNGFKRLLRRGSHISRSRADARSDEKPRRRRRRHHRNERPSLADGLPTLPGYLHRGDASPYDDDALSEALSRVDLDSPGSSFLTEPLTSVDGLTEEHFAREAHRNDDRSSPLVLRDYNTEAQFHAALRREIRSRRQYLDHQRPVDQPAEGYGEADDPPAAAATAPPVKRHRPAAKAPVPVDSSSYASPPASLLFERESTAPAHVRRQPSAQAPALLRRAVHMRDMATQVRQSIAATGLHHWHTEAPSEPSLPQPVPDRHDHYNSPNDQPRVEAPRLRSVQLTPTRVSMDSSRSPPGQHPSAAEEQEALRRYHAARMRPHTTNPAGGTPRHQLADRHDSDRDSVTVLEDDDDHTTTYLPPTEGNHSPAMLGKQGYQHHASPPASAVASLNDHADTHSLAVNLERLLALLQTHPSAHCPLCTATPAPVVGQPPLSKLPTADWQAWFAQRGQPDHAAAHHHQYPHYDHGTACPWADIRRLLSDLRHQPASPAEGSHLAEKSQTGQHHSSPIAAAAAHSRPSLTSATCQHLDRLIAEMEADFAHLKAKYRVVVKEYDGARSTSSSDRTRRLLGTRLKDLVALMDVKSQQLVALHEIRHATPSGSASLSGRRGKSRPALEPMVAIPAQQADLDAGPLMCPYGCTTQAPTVLPRHHHQHPGCTACGQNGTTLRNPTFASHARAATTTSALAPAVRSRSGAAARSAKSRSATNTTALATAGPGSPANQQSGGMPGYQQPLNRQSKEAKNYALLKGMQWIQQALDN</sequence>
<feature type="compositionally biased region" description="Polar residues" evidence="4">
    <location>
        <begin position="117"/>
        <end position="145"/>
    </location>
</feature>
<evidence type="ECO:0000256" key="1">
    <source>
        <dbReference type="ARBA" id="ARBA00004496"/>
    </source>
</evidence>
<evidence type="ECO:0000256" key="2">
    <source>
        <dbReference type="ARBA" id="ARBA00022490"/>
    </source>
</evidence>
<feature type="compositionally biased region" description="Polar residues" evidence="4">
    <location>
        <begin position="182"/>
        <end position="193"/>
    </location>
</feature>
<feature type="region of interest" description="Disordered" evidence="4">
    <location>
        <begin position="471"/>
        <end position="741"/>
    </location>
</feature>
<feature type="compositionally biased region" description="Low complexity" evidence="4">
    <location>
        <begin position="603"/>
        <end position="616"/>
    </location>
</feature>
<feature type="region of interest" description="Disordered" evidence="4">
    <location>
        <begin position="29"/>
        <end position="84"/>
    </location>
</feature>
<name>A0A9W8AHJ6_9FUNG</name>
<organism evidence="6 7">
    <name type="scientific">Tieghemiomyces parasiticus</name>
    <dbReference type="NCBI Taxonomy" id="78921"/>
    <lineage>
        <taxon>Eukaryota</taxon>
        <taxon>Fungi</taxon>
        <taxon>Fungi incertae sedis</taxon>
        <taxon>Zoopagomycota</taxon>
        <taxon>Kickxellomycotina</taxon>
        <taxon>Dimargaritomycetes</taxon>
        <taxon>Dimargaritales</taxon>
        <taxon>Dimargaritaceae</taxon>
        <taxon>Tieghemiomyces</taxon>
    </lineage>
</organism>
<dbReference type="GO" id="GO:0008017">
    <property type="term" value="F:microtubule binding"/>
    <property type="evidence" value="ECO:0007669"/>
    <property type="project" value="InterPro"/>
</dbReference>
<feature type="compositionally biased region" description="Low complexity" evidence="4">
    <location>
        <begin position="1282"/>
        <end position="1297"/>
    </location>
</feature>
<feature type="compositionally biased region" description="Basic and acidic residues" evidence="4">
    <location>
        <begin position="1675"/>
        <end position="1686"/>
    </location>
</feature>